<accession>R7ZWN8</accession>
<proteinExistence type="predicted"/>
<gene>
    <name evidence="2" type="ORF">ADIS_1035</name>
</gene>
<reference evidence="2 3" key="1">
    <citation type="submission" date="2013-02" db="EMBL/GenBank/DDBJ databases">
        <title>A novel strain isolated from Lonar lake, Maharashtra, India.</title>
        <authorList>
            <person name="Singh A."/>
        </authorList>
    </citation>
    <scope>NUCLEOTIDE SEQUENCE [LARGE SCALE GENOMIC DNA]</scope>
    <source>
        <strain evidence="2 3">AK24</strain>
    </source>
</reference>
<name>R7ZWN8_9BACT</name>
<organism evidence="2 3">
    <name type="scientific">Lunatimonas lonarensis</name>
    <dbReference type="NCBI Taxonomy" id="1232681"/>
    <lineage>
        <taxon>Bacteria</taxon>
        <taxon>Pseudomonadati</taxon>
        <taxon>Bacteroidota</taxon>
        <taxon>Cytophagia</taxon>
        <taxon>Cytophagales</taxon>
        <taxon>Cyclobacteriaceae</taxon>
    </lineage>
</organism>
<comment type="caution">
    <text evidence="2">The sequence shown here is derived from an EMBL/GenBank/DDBJ whole genome shotgun (WGS) entry which is preliminary data.</text>
</comment>
<evidence type="ECO:0000259" key="1">
    <source>
        <dbReference type="Pfam" id="PF12766"/>
    </source>
</evidence>
<dbReference type="STRING" id="1232681.ADIS_1035"/>
<keyword evidence="3" id="KW-1185">Reference proteome</keyword>
<dbReference type="SUPFAM" id="SSF50475">
    <property type="entry name" value="FMN-binding split barrel"/>
    <property type="match status" value="1"/>
</dbReference>
<evidence type="ECO:0000313" key="3">
    <source>
        <dbReference type="Proteomes" id="UP000013909"/>
    </source>
</evidence>
<dbReference type="AlphaFoldDB" id="R7ZWN8"/>
<evidence type="ECO:0000313" key="2">
    <source>
        <dbReference type="EMBL" id="EON78424.1"/>
    </source>
</evidence>
<dbReference type="EMBL" id="AQHR01000035">
    <property type="protein sequence ID" value="EON78424.1"/>
    <property type="molecule type" value="Genomic_DNA"/>
</dbReference>
<dbReference type="GO" id="GO:0010181">
    <property type="term" value="F:FMN binding"/>
    <property type="evidence" value="ECO:0007669"/>
    <property type="project" value="InterPro"/>
</dbReference>
<protein>
    <submittedName>
        <fullName evidence="2">Pyridoxamine 5'-phosphate oxidase-related, FMN-binding protein</fullName>
    </submittedName>
</protein>
<dbReference type="Gene3D" id="2.30.110.10">
    <property type="entry name" value="Electron Transport, Fmn-binding Protein, Chain A"/>
    <property type="match status" value="1"/>
</dbReference>
<dbReference type="InterPro" id="IPR024624">
    <property type="entry name" value="Pyridox_Oxase_Alr4036_FMN-bd"/>
</dbReference>
<dbReference type="OrthoDB" id="1493996at2"/>
<dbReference type="RefSeq" id="WP_010853182.1">
    <property type="nucleotide sequence ID" value="NZ_AQHR01000035.1"/>
</dbReference>
<sequence length="187" mass="21637">MLFDGKTSLDEVLHRVREELKLGASLPNHPFHFFPFCTSGADARYVVLRHTTSDLALWFFTDSRSSKVGQILKNSEVAAVFYHPEKRFQVRVKARANIHHQDEISASFWDQVKGEARKAYGSVVYPGHRIATPADAHHWIEKVDDRFFAAVMLEVKKLDVMQLDGLTHLRAEFVKNRDHWEMHWVAP</sequence>
<dbReference type="InterPro" id="IPR012349">
    <property type="entry name" value="Split_barrel_FMN-bd"/>
</dbReference>
<dbReference type="Proteomes" id="UP000013909">
    <property type="component" value="Unassembled WGS sequence"/>
</dbReference>
<feature type="domain" description="Pyridoxamine 5'-phosphate oxidase Alr4036 family FMN-binding" evidence="1">
    <location>
        <begin position="42"/>
        <end position="99"/>
    </location>
</feature>
<dbReference type="Pfam" id="PF12766">
    <property type="entry name" value="Pyridox_oxase_2"/>
    <property type="match status" value="1"/>
</dbReference>